<dbReference type="AlphaFoldDB" id="A0A6H1ZAS5"/>
<evidence type="ECO:0000313" key="1">
    <source>
        <dbReference type="EMBL" id="QJA44375.1"/>
    </source>
</evidence>
<protein>
    <submittedName>
        <fullName evidence="1">Uncharacterized protein</fullName>
    </submittedName>
</protein>
<proteinExistence type="predicted"/>
<dbReference type="EMBL" id="MT143182">
    <property type="protein sequence ID" value="QJA93847.1"/>
    <property type="molecule type" value="Genomic_DNA"/>
</dbReference>
<sequence>MGKIRLEEGQFGWDFLIISVETGEDILIQTDWKYPSVASCFGWIPCKRCRDTDGTIDCSHKKVSSMIENARNFLDNHIGDEVEDPGYF</sequence>
<evidence type="ECO:0000313" key="4">
    <source>
        <dbReference type="EMBL" id="QJI02978.1"/>
    </source>
</evidence>
<dbReference type="EMBL" id="MT143976">
    <property type="protein sequence ID" value="QJA44375.1"/>
    <property type="molecule type" value="Genomic_DNA"/>
</dbReference>
<organism evidence="1">
    <name type="scientific">viral metagenome</name>
    <dbReference type="NCBI Taxonomy" id="1070528"/>
    <lineage>
        <taxon>unclassified sequences</taxon>
        <taxon>metagenomes</taxon>
        <taxon>organismal metagenomes</taxon>
    </lineage>
</organism>
<reference evidence="1" key="1">
    <citation type="submission" date="2020-03" db="EMBL/GenBank/DDBJ databases">
        <title>The deep terrestrial virosphere.</title>
        <authorList>
            <person name="Holmfeldt K."/>
            <person name="Nilsson E."/>
            <person name="Simone D."/>
            <person name="Lopez-Fernandez M."/>
            <person name="Wu X."/>
            <person name="de Brujin I."/>
            <person name="Lundin D."/>
            <person name="Andersson A."/>
            <person name="Bertilsson S."/>
            <person name="Dopson M."/>
        </authorList>
    </citation>
    <scope>NUCLEOTIDE SEQUENCE</scope>
    <source>
        <strain evidence="2">MM415A09158</strain>
        <strain evidence="3">MM415B04097</strain>
        <strain evidence="1">TM448A00108</strain>
        <strain evidence="4">TM448B03904</strain>
    </source>
</reference>
<accession>A0A6H1ZAS5</accession>
<dbReference type="EMBL" id="MT145047">
    <property type="protein sequence ID" value="QJI02978.1"/>
    <property type="molecule type" value="Genomic_DNA"/>
</dbReference>
<dbReference type="EMBL" id="MT141582">
    <property type="protein sequence ID" value="QJA68063.1"/>
    <property type="molecule type" value="Genomic_DNA"/>
</dbReference>
<evidence type="ECO:0000313" key="3">
    <source>
        <dbReference type="EMBL" id="QJA93847.1"/>
    </source>
</evidence>
<evidence type="ECO:0000313" key="2">
    <source>
        <dbReference type="EMBL" id="QJA68063.1"/>
    </source>
</evidence>
<gene>
    <name evidence="2" type="ORF">MM415A09158_0008</name>
    <name evidence="3" type="ORF">MM415B04097_0009</name>
    <name evidence="1" type="ORF">TM448A00108_0002</name>
    <name evidence="4" type="ORF">TM448B03904_0010</name>
</gene>
<name>A0A6H1ZAS5_9ZZZZ</name>